<dbReference type="Proteomes" id="UP000219565">
    <property type="component" value="Unassembled WGS sequence"/>
</dbReference>
<dbReference type="Pfam" id="PF20335">
    <property type="entry name" value="DUF6630"/>
    <property type="match status" value="1"/>
</dbReference>
<dbReference type="RefSeq" id="WP_143861507.1">
    <property type="nucleotide sequence ID" value="NZ_OBEG01000004.1"/>
</dbReference>
<accession>A0A285LW92</accession>
<dbReference type="EMBL" id="OBEG01000004">
    <property type="protein sequence ID" value="SNY87611.1"/>
    <property type="molecule type" value="Genomic_DNA"/>
</dbReference>
<name>A0A285LW92_9NOCA</name>
<sequence>MNTGIARESMVSIAELLAPDRPDVVREVRTDPDGNTWRALIRALSERGLVAVFDWEDDPGEIRSLLEALPSFPDDLSWSWYGAYESEVDDLDQAEAVERLLEVVGEGCARIGRVLLSLETGSDSYAVIFMSADDYARVPALGLVGLESVRLGQWSGIEMPSES</sequence>
<keyword evidence="3" id="KW-1185">Reference proteome</keyword>
<evidence type="ECO:0000313" key="3">
    <source>
        <dbReference type="Proteomes" id="UP000219565"/>
    </source>
</evidence>
<reference evidence="2 3" key="1">
    <citation type="submission" date="2017-09" db="EMBL/GenBank/DDBJ databases">
        <authorList>
            <person name="Ehlers B."/>
            <person name="Leendertz F.H."/>
        </authorList>
    </citation>
    <scope>NUCLEOTIDE SEQUENCE [LARGE SCALE GENOMIC DNA]</scope>
    <source>
        <strain evidence="2 3">DSM 45537</strain>
    </source>
</reference>
<protein>
    <recommendedName>
        <fullName evidence="1">DUF6630 domain-containing protein</fullName>
    </recommendedName>
</protein>
<organism evidence="2 3">
    <name type="scientific">Nocardia amikacinitolerans</name>
    <dbReference type="NCBI Taxonomy" id="756689"/>
    <lineage>
        <taxon>Bacteria</taxon>
        <taxon>Bacillati</taxon>
        <taxon>Actinomycetota</taxon>
        <taxon>Actinomycetes</taxon>
        <taxon>Mycobacteriales</taxon>
        <taxon>Nocardiaceae</taxon>
        <taxon>Nocardia</taxon>
    </lineage>
</organism>
<gene>
    <name evidence="2" type="ORF">SAMN04244553_4559</name>
</gene>
<evidence type="ECO:0000313" key="2">
    <source>
        <dbReference type="EMBL" id="SNY87611.1"/>
    </source>
</evidence>
<dbReference type="OrthoDB" id="4323369at2"/>
<dbReference type="AlphaFoldDB" id="A0A285LW92"/>
<evidence type="ECO:0000259" key="1">
    <source>
        <dbReference type="Pfam" id="PF20335"/>
    </source>
</evidence>
<dbReference type="InterPro" id="IPR046582">
    <property type="entry name" value="DUF6630"/>
</dbReference>
<proteinExistence type="predicted"/>
<feature type="domain" description="DUF6630" evidence="1">
    <location>
        <begin position="28"/>
        <end position="141"/>
    </location>
</feature>